<feature type="compositionally biased region" description="Low complexity" evidence="1">
    <location>
        <begin position="29"/>
        <end position="40"/>
    </location>
</feature>
<dbReference type="EMBL" id="CDHN01000004">
    <property type="protein sequence ID" value="CEJ92345.1"/>
    <property type="molecule type" value="Genomic_DNA"/>
</dbReference>
<organism evidence="3 4">
    <name type="scientific">[Torrubiella] hemipterigena</name>
    <dbReference type="NCBI Taxonomy" id="1531966"/>
    <lineage>
        <taxon>Eukaryota</taxon>
        <taxon>Fungi</taxon>
        <taxon>Dikarya</taxon>
        <taxon>Ascomycota</taxon>
        <taxon>Pezizomycotina</taxon>
        <taxon>Sordariomycetes</taxon>
        <taxon>Hypocreomycetidae</taxon>
        <taxon>Hypocreales</taxon>
        <taxon>Clavicipitaceae</taxon>
        <taxon>Clavicipitaceae incertae sedis</taxon>
        <taxon>'Torrubiella' clade</taxon>
    </lineage>
</organism>
<sequence>MTSRPRRSAATKASENISEQTKWQDNAERSTSSRRSGRGSARFDEDEDDDSITVRMPSGRQAARSSSRRSDVSEVRAGTRNRGTKKNYVVDSSPDDEEEDEEDEDEELDEDGEGDDNDAMEDVDAEGDEDEDAEGDTPMDSDTAIRVARPPPPRSAARAAASKMVVDDDDDDEDEDEELSDADSNMADGTMGFDNTMGDETMGGGDDDEEEEDEEDEDAEGDDQDAEGEAEGDGDEDDGDGLSSDEDGVGTPNLAKMTKRQRARFEDEPQEYMKLSDEVQVKKHFTAEELSMRRQEMARRRRNLSEKRNEEVKVCFALWPSQLSTNMAQMETINKLLKKQARKISKKALDDSLEGSNKPKPTLIRWVSTKDGSRVAASNEIMEGPAGTVFGEYKPAASPSKMVEEVA</sequence>
<dbReference type="GO" id="GO:0006338">
    <property type="term" value="P:chromatin remodeling"/>
    <property type="evidence" value="ECO:0007669"/>
    <property type="project" value="InterPro"/>
</dbReference>
<evidence type="ECO:0000313" key="3">
    <source>
        <dbReference type="EMBL" id="CEJ92345.1"/>
    </source>
</evidence>
<gene>
    <name evidence="3" type="ORF">VHEMI08003</name>
</gene>
<keyword evidence="4" id="KW-1185">Reference proteome</keyword>
<feature type="region of interest" description="Disordered" evidence="1">
    <location>
        <begin position="1"/>
        <end position="269"/>
    </location>
</feature>
<dbReference type="PANTHER" id="PTHR21561:SF12">
    <property type="entry name" value="INO80 COMPLEX SUBUNIT B"/>
    <property type="match status" value="1"/>
</dbReference>
<evidence type="ECO:0000313" key="4">
    <source>
        <dbReference type="Proteomes" id="UP000039046"/>
    </source>
</evidence>
<feature type="compositionally biased region" description="Polar residues" evidence="1">
    <location>
        <begin position="11"/>
        <end position="24"/>
    </location>
</feature>
<dbReference type="AlphaFoldDB" id="A0A0A1TME5"/>
<dbReference type="SMART" id="SM01406">
    <property type="entry name" value="PAPA-1"/>
    <property type="match status" value="1"/>
</dbReference>
<dbReference type="InterPro" id="IPR006880">
    <property type="entry name" value="INO80B_C"/>
</dbReference>
<feature type="region of interest" description="Disordered" evidence="1">
    <location>
        <begin position="387"/>
        <end position="407"/>
    </location>
</feature>
<dbReference type="STRING" id="1531966.A0A0A1TME5"/>
<evidence type="ECO:0000259" key="2">
    <source>
        <dbReference type="SMART" id="SM01406"/>
    </source>
</evidence>
<feature type="compositionally biased region" description="Acidic residues" evidence="1">
    <location>
        <begin position="93"/>
        <end position="139"/>
    </location>
</feature>
<dbReference type="Pfam" id="PF04795">
    <property type="entry name" value="PAPA-1"/>
    <property type="match status" value="2"/>
</dbReference>
<feature type="domain" description="INO80 complex subunit B-like conserved region" evidence="2">
    <location>
        <begin position="289"/>
        <end position="381"/>
    </location>
</feature>
<evidence type="ECO:0000256" key="1">
    <source>
        <dbReference type="SAM" id="MobiDB-lite"/>
    </source>
</evidence>
<protein>
    <recommendedName>
        <fullName evidence="2">INO80 complex subunit B-like conserved region domain-containing protein</fullName>
    </recommendedName>
</protein>
<accession>A0A0A1TME5</accession>
<dbReference type="Proteomes" id="UP000039046">
    <property type="component" value="Unassembled WGS sequence"/>
</dbReference>
<proteinExistence type="predicted"/>
<dbReference type="InterPro" id="IPR029523">
    <property type="entry name" value="INO80B/Ies2"/>
</dbReference>
<dbReference type="GO" id="GO:0031011">
    <property type="term" value="C:Ino80 complex"/>
    <property type="evidence" value="ECO:0007669"/>
    <property type="project" value="InterPro"/>
</dbReference>
<feature type="compositionally biased region" description="Acidic residues" evidence="1">
    <location>
        <begin position="205"/>
        <end position="248"/>
    </location>
</feature>
<name>A0A0A1TME5_9HYPO</name>
<reference evidence="3 4" key="1">
    <citation type="journal article" date="2015" name="Genome Announc.">
        <title>Draft Genome Sequence and Gene Annotation of the Entomopathogenic Fungus Verticillium hemipterigenum.</title>
        <authorList>
            <person name="Horn F."/>
            <person name="Habel A."/>
            <person name="Scharf D.H."/>
            <person name="Dworschak J."/>
            <person name="Brakhage A.A."/>
            <person name="Guthke R."/>
            <person name="Hertweck C."/>
            <person name="Linde J."/>
        </authorList>
    </citation>
    <scope>NUCLEOTIDE SEQUENCE [LARGE SCALE GENOMIC DNA]</scope>
</reference>
<dbReference type="OrthoDB" id="2021186at2759"/>
<dbReference type="PANTHER" id="PTHR21561">
    <property type="entry name" value="INO80 COMPLEX SUBUNIT B"/>
    <property type="match status" value="1"/>
</dbReference>
<feature type="compositionally biased region" description="Acidic residues" evidence="1">
    <location>
        <begin position="167"/>
        <end position="181"/>
    </location>
</feature>